<accession>A0A6A4G012</accession>
<evidence type="ECO:0000313" key="3">
    <source>
        <dbReference type="EMBL" id="KAE9357439.1"/>
    </source>
</evidence>
<evidence type="ECO:0000313" key="1">
    <source>
        <dbReference type="EMBL" id="KAE9046103.1"/>
    </source>
</evidence>
<dbReference type="EMBL" id="QXFU01000057">
    <property type="protein sequence ID" value="KAE9046103.1"/>
    <property type="molecule type" value="Genomic_DNA"/>
</dbReference>
<name>A0A6A4G012_9STRA</name>
<protein>
    <submittedName>
        <fullName evidence="3">Uncharacterized protein</fullName>
    </submittedName>
</protein>
<proteinExistence type="predicted"/>
<dbReference type="Proteomes" id="UP000435112">
    <property type="component" value="Unassembled WGS sequence"/>
</dbReference>
<dbReference type="AlphaFoldDB" id="A0A6A4G012"/>
<evidence type="ECO:0000313" key="4">
    <source>
        <dbReference type="Proteomes" id="UP000429607"/>
    </source>
</evidence>
<dbReference type="EMBL" id="QXFT01000052">
    <property type="protein sequence ID" value="KAE9357439.1"/>
    <property type="molecule type" value="Genomic_DNA"/>
</dbReference>
<dbReference type="Proteomes" id="UP000429607">
    <property type="component" value="Unassembled WGS sequence"/>
</dbReference>
<evidence type="ECO:0000313" key="2">
    <source>
        <dbReference type="EMBL" id="KAE9051127.1"/>
    </source>
</evidence>
<comment type="caution">
    <text evidence="3">The sequence shown here is derived from an EMBL/GenBank/DDBJ whole genome shotgun (WGS) entry which is preliminary data.</text>
</comment>
<dbReference type="Proteomes" id="UP000434957">
    <property type="component" value="Unassembled WGS sequence"/>
</dbReference>
<reference evidence="3 5" key="1">
    <citation type="submission" date="2018-08" db="EMBL/GenBank/DDBJ databases">
        <title>Genomic investigation of the strawberry pathogen Phytophthora fragariae indicates pathogenicity is determined by transcriptional variation in three key races.</title>
        <authorList>
            <person name="Adams T.M."/>
            <person name="Armitage A.D."/>
            <person name="Sobczyk M.K."/>
            <person name="Bates H.J."/>
            <person name="Dunwell J.M."/>
            <person name="Nellist C.F."/>
            <person name="Harrison R.J."/>
        </authorList>
    </citation>
    <scope>NUCLEOTIDE SEQUENCE [LARGE SCALE GENOMIC DNA]</scope>
    <source>
        <strain evidence="2 4">SCRP249</strain>
        <strain evidence="1 6">SCRP324</strain>
        <strain evidence="3 5">SCRP333</strain>
    </source>
</reference>
<evidence type="ECO:0000313" key="6">
    <source>
        <dbReference type="Proteomes" id="UP000435112"/>
    </source>
</evidence>
<keyword evidence="5" id="KW-1185">Reference proteome</keyword>
<sequence length="169" mass="17524">MIGVAASTIGAGAVIGSAVSAIRSENTPADVGSTETTGVVDTTETVATQTVMSEDERVVACDYERAVSSEDVSGDATRCVTERGGIAVASGWTSSTCTRRQTTGTIATEDHGGDVQGVGGHFLWQSEGERRGGKHHRRCCDGCFGRLCHERQPLHDGVCGCETMATVAS</sequence>
<dbReference type="EMBL" id="QXFV01000056">
    <property type="protein sequence ID" value="KAE9051127.1"/>
    <property type="molecule type" value="Genomic_DNA"/>
</dbReference>
<gene>
    <name evidence="2" type="ORF">PR001_g1733</name>
    <name evidence="1" type="ORF">PR002_g1844</name>
    <name evidence="3" type="ORF">PR003_g1785</name>
</gene>
<organism evidence="3 5">
    <name type="scientific">Phytophthora rubi</name>
    <dbReference type="NCBI Taxonomy" id="129364"/>
    <lineage>
        <taxon>Eukaryota</taxon>
        <taxon>Sar</taxon>
        <taxon>Stramenopiles</taxon>
        <taxon>Oomycota</taxon>
        <taxon>Peronosporomycetes</taxon>
        <taxon>Peronosporales</taxon>
        <taxon>Peronosporaceae</taxon>
        <taxon>Phytophthora</taxon>
    </lineage>
</organism>
<evidence type="ECO:0000313" key="5">
    <source>
        <dbReference type="Proteomes" id="UP000434957"/>
    </source>
</evidence>